<proteinExistence type="predicted"/>
<evidence type="ECO:0000313" key="2">
    <source>
        <dbReference type="EMBL" id="MCD9645907.1"/>
    </source>
</evidence>
<feature type="compositionally biased region" description="Acidic residues" evidence="1">
    <location>
        <begin position="145"/>
        <end position="168"/>
    </location>
</feature>
<gene>
    <name evidence="2" type="ORF">HAX54_035263</name>
</gene>
<sequence length="307" mass="34443">MQVREGFTNQSTTSCSSHGSLIGSLGLTSEPDSKIYQRLMQWTVVSNNGSLNIVVVRVLQIGTLKQEAVARKEIAKKQQLRDAPDSNSFSGWDMHFDIASSSKFPFVTTREKSKAPEVAATTSPLLQSEEGGEGTKFDSEHPPADDAEEGNNDVEESGDDDNEAEEFDEKGNSIEESGEWRRTLTLPPHQMRGPKDGSYRAPRMFIMREKNAPSKSVIKKMLVLDSIQVRAILVDISERTINRVLMGGDYTVSIQTTEYDYHMEALKETRKLITQDKLMHVRWMANIITKAKEKAEWVTSRNPICKA</sequence>
<evidence type="ECO:0000313" key="3">
    <source>
        <dbReference type="Proteomes" id="UP000823775"/>
    </source>
</evidence>
<feature type="compositionally biased region" description="Basic and acidic residues" evidence="1">
    <location>
        <begin position="169"/>
        <end position="182"/>
    </location>
</feature>
<name>A0ABS8VI21_DATST</name>
<dbReference type="EMBL" id="JACEIK010004597">
    <property type="protein sequence ID" value="MCD9645907.1"/>
    <property type="molecule type" value="Genomic_DNA"/>
</dbReference>
<keyword evidence="3" id="KW-1185">Reference proteome</keyword>
<feature type="compositionally biased region" description="Basic and acidic residues" evidence="1">
    <location>
        <begin position="133"/>
        <end position="144"/>
    </location>
</feature>
<evidence type="ECO:0000256" key="1">
    <source>
        <dbReference type="SAM" id="MobiDB-lite"/>
    </source>
</evidence>
<accession>A0ABS8VI21</accession>
<reference evidence="2 3" key="1">
    <citation type="journal article" date="2021" name="BMC Genomics">
        <title>Datura genome reveals duplications of psychoactive alkaloid biosynthetic genes and high mutation rate following tissue culture.</title>
        <authorList>
            <person name="Rajewski A."/>
            <person name="Carter-House D."/>
            <person name="Stajich J."/>
            <person name="Litt A."/>
        </authorList>
    </citation>
    <scope>NUCLEOTIDE SEQUENCE [LARGE SCALE GENOMIC DNA]</scope>
    <source>
        <strain evidence="2">AR-01</strain>
    </source>
</reference>
<dbReference type="Proteomes" id="UP000823775">
    <property type="component" value="Unassembled WGS sequence"/>
</dbReference>
<feature type="region of interest" description="Disordered" evidence="1">
    <location>
        <begin position="113"/>
        <end position="199"/>
    </location>
</feature>
<comment type="caution">
    <text evidence="2">The sequence shown here is derived from an EMBL/GenBank/DDBJ whole genome shotgun (WGS) entry which is preliminary data.</text>
</comment>
<organism evidence="2 3">
    <name type="scientific">Datura stramonium</name>
    <name type="common">Jimsonweed</name>
    <name type="synonym">Common thornapple</name>
    <dbReference type="NCBI Taxonomy" id="4076"/>
    <lineage>
        <taxon>Eukaryota</taxon>
        <taxon>Viridiplantae</taxon>
        <taxon>Streptophyta</taxon>
        <taxon>Embryophyta</taxon>
        <taxon>Tracheophyta</taxon>
        <taxon>Spermatophyta</taxon>
        <taxon>Magnoliopsida</taxon>
        <taxon>eudicotyledons</taxon>
        <taxon>Gunneridae</taxon>
        <taxon>Pentapetalae</taxon>
        <taxon>asterids</taxon>
        <taxon>lamiids</taxon>
        <taxon>Solanales</taxon>
        <taxon>Solanaceae</taxon>
        <taxon>Solanoideae</taxon>
        <taxon>Datureae</taxon>
        <taxon>Datura</taxon>
    </lineage>
</organism>
<protein>
    <submittedName>
        <fullName evidence="2">Uncharacterized protein</fullName>
    </submittedName>
</protein>